<name>A0ACC1LBV5_9FUNG</name>
<evidence type="ECO:0000313" key="2">
    <source>
        <dbReference type="Proteomes" id="UP001140087"/>
    </source>
</evidence>
<sequence>MADAATAPMSPEEKHRMRELLSTMHKLSKELPASKRIVRQTAYEVAGQRLVSWKSNEYLYKRDPCPLPTRARGLFTGGPEGDETIVARGYDKFFNIGEVARTKWDWIETHTRGPYELSVKEDGYLILAAGIDEGRTLLVTSKHAVNVPQSEAALAWAQRHLAQVGRSAEELAGFLHENSATAVFELCDDEFEESILEYPDRTRGLYLHGIIRNSVDQAMWPSAEVTRVAERFGFHATQYFTFDSAAEGRTFADQVRRDHALDGRAIEGFVVRCQTAADERPFMFKIKFDSYMLFHEWRDMTNYVVANKSFRTRYALTEQYAAWVREQLKANPEAFDQFKENKGIIAARKRFIEYYLAHDNGCAEEVYEPTKVALRVLLMPVATIGCGKTTVALALSALFGVGHVQSDGAMAKKKPNGTFHGAVLRALENHTFVFADRTNYMAEVRQSLTADIHDKLPGCRIVALYWPHDRASEDTLLAAAAAHSDPCGEEYRGVVRSQLRRFEPLDLESISDGLVDEVIELDPLADAATNLQAAVDGLCALFPGALQPPSPADVARALETALQQKPTLHMNVGGQS</sequence>
<dbReference type="Proteomes" id="UP001140087">
    <property type="component" value="Unassembled WGS sequence"/>
</dbReference>
<organism evidence="1 2">
    <name type="scientific">Coemansia helicoidea</name>
    <dbReference type="NCBI Taxonomy" id="1286919"/>
    <lineage>
        <taxon>Eukaryota</taxon>
        <taxon>Fungi</taxon>
        <taxon>Fungi incertae sedis</taxon>
        <taxon>Zoopagomycota</taxon>
        <taxon>Kickxellomycotina</taxon>
        <taxon>Kickxellomycetes</taxon>
        <taxon>Kickxellales</taxon>
        <taxon>Kickxellaceae</taxon>
        <taxon>Coemansia</taxon>
    </lineage>
</organism>
<evidence type="ECO:0000313" key="1">
    <source>
        <dbReference type="EMBL" id="KAJ2804911.1"/>
    </source>
</evidence>
<keyword evidence="2" id="KW-1185">Reference proteome</keyword>
<dbReference type="EC" id="6.5.1.3" evidence="1"/>
<protein>
    <submittedName>
        <fullName evidence="1">tRNA ligase</fullName>
        <ecNumber evidence="1">6.5.1.3</ecNumber>
    </submittedName>
</protein>
<gene>
    <name evidence="1" type="primary">trl1_1</name>
    <name evidence="1" type="ORF">H4R21_001453</name>
</gene>
<reference evidence="1" key="1">
    <citation type="submission" date="2022-07" db="EMBL/GenBank/DDBJ databases">
        <title>Phylogenomic reconstructions and comparative analyses of Kickxellomycotina fungi.</title>
        <authorList>
            <person name="Reynolds N.K."/>
            <person name="Stajich J.E."/>
            <person name="Barry K."/>
            <person name="Grigoriev I.V."/>
            <person name="Crous P."/>
            <person name="Smith M.E."/>
        </authorList>
    </citation>
    <scope>NUCLEOTIDE SEQUENCE</scope>
    <source>
        <strain evidence="1">BCRC 34780</strain>
    </source>
</reference>
<keyword evidence="1" id="KW-0436">Ligase</keyword>
<accession>A0ACC1LBV5</accession>
<proteinExistence type="predicted"/>
<dbReference type="EMBL" id="JANBUN010000301">
    <property type="protein sequence ID" value="KAJ2804911.1"/>
    <property type="molecule type" value="Genomic_DNA"/>
</dbReference>
<comment type="caution">
    <text evidence="1">The sequence shown here is derived from an EMBL/GenBank/DDBJ whole genome shotgun (WGS) entry which is preliminary data.</text>
</comment>